<gene>
    <name evidence="9" type="ORF">H9809_10275</name>
</gene>
<feature type="transmembrane region" description="Helical" evidence="8">
    <location>
        <begin position="128"/>
        <end position="149"/>
    </location>
</feature>
<evidence type="ECO:0000256" key="6">
    <source>
        <dbReference type="ARBA" id="ARBA00022989"/>
    </source>
</evidence>
<keyword evidence="6 8" id="KW-1133">Transmembrane helix</keyword>
<feature type="transmembrane region" description="Helical" evidence="8">
    <location>
        <begin position="283"/>
        <end position="304"/>
    </location>
</feature>
<keyword evidence="5 8" id="KW-0812">Transmembrane</keyword>
<comment type="similarity">
    <text evidence="2">Belongs to the auxin efflux carrier (TC 2.A.69) family.</text>
</comment>
<accession>A0A9D2FRZ5</accession>
<evidence type="ECO:0000313" key="9">
    <source>
        <dbReference type="EMBL" id="HIZ66269.1"/>
    </source>
</evidence>
<keyword evidence="7 8" id="KW-0472">Membrane</keyword>
<dbReference type="PANTHER" id="PTHR36838:SF1">
    <property type="entry name" value="SLR1864 PROTEIN"/>
    <property type="match status" value="1"/>
</dbReference>
<dbReference type="Gene3D" id="1.20.1530.20">
    <property type="match status" value="2"/>
</dbReference>
<feature type="transmembrane region" description="Helical" evidence="8">
    <location>
        <begin position="225"/>
        <end position="245"/>
    </location>
</feature>
<dbReference type="InterPro" id="IPR004776">
    <property type="entry name" value="Mem_transp_PIN-like"/>
</dbReference>
<evidence type="ECO:0000256" key="7">
    <source>
        <dbReference type="ARBA" id="ARBA00023136"/>
    </source>
</evidence>
<feature type="transmembrane region" description="Helical" evidence="8">
    <location>
        <begin position="67"/>
        <end position="88"/>
    </location>
</feature>
<evidence type="ECO:0000256" key="1">
    <source>
        <dbReference type="ARBA" id="ARBA00004651"/>
    </source>
</evidence>
<dbReference type="Pfam" id="PF03547">
    <property type="entry name" value="Mem_trans"/>
    <property type="match status" value="1"/>
</dbReference>
<sequence>MSIAVVLEQMTMIFILLLTGFFLYKRNIISPHASKDFSALVVNVCSPGLVIVSMFNDLTSVSKDSVILVGLISIIFYLFLIVFGYFLVKLLKLPASLKDAYVLMTVFGNVGFIGIPVALAIIGPESMVYVIVFNFFFNVFIFTFGIMLLKKGGAENKMSWKDYLSPGLVACIIAFPIYWFNIRLPGEVETLAGYYGNACTLLSMLVIGISLAQIKAAQVVKNKKLLLFVFLRFFLFPVLLALALKPLLPDLVMRSTVVLMAALPAGNMPAMLCEQYGKDSKPIAEGIIVSTLFSVATITITFLFV</sequence>
<reference evidence="9" key="2">
    <citation type="submission" date="2021-04" db="EMBL/GenBank/DDBJ databases">
        <authorList>
            <person name="Gilroy R."/>
        </authorList>
    </citation>
    <scope>NUCLEOTIDE SEQUENCE</scope>
    <source>
        <strain evidence="9">1068</strain>
    </source>
</reference>
<name>A0A9D2FRZ5_9FIRM</name>
<feature type="transmembrane region" description="Helical" evidence="8">
    <location>
        <begin position="192"/>
        <end position="213"/>
    </location>
</feature>
<keyword evidence="3" id="KW-0813">Transport</keyword>
<feature type="transmembrane region" description="Helical" evidence="8">
    <location>
        <begin position="36"/>
        <end position="55"/>
    </location>
</feature>
<evidence type="ECO:0000256" key="4">
    <source>
        <dbReference type="ARBA" id="ARBA00022475"/>
    </source>
</evidence>
<dbReference type="AlphaFoldDB" id="A0A9D2FRZ5"/>
<organism evidence="9 10">
    <name type="scientific">Candidatus Blautia pullicola</name>
    <dbReference type="NCBI Taxonomy" id="2838498"/>
    <lineage>
        <taxon>Bacteria</taxon>
        <taxon>Bacillati</taxon>
        <taxon>Bacillota</taxon>
        <taxon>Clostridia</taxon>
        <taxon>Lachnospirales</taxon>
        <taxon>Lachnospiraceae</taxon>
        <taxon>Blautia</taxon>
    </lineage>
</organism>
<evidence type="ECO:0000256" key="2">
    <source>
        <dbReference type="ARBA" id="ARBA00010145"/>
    </source>
</evidence>
<dbReference type="GO" id="GO:0005886">
    <property type="term" value="C:plasma membrane"/>
    <property type="evidence" value="ECO:0007669"/>
    <property type="project" value="UniProtKB-SubCell"/>
</dbReference>
<evidence type="ECO:0000256" key="3">
    <source>
        <dbReference type="ARBA" id="ARBA00022448"/>
    </source>
</evidence>
<comment type="caution">
    <text evidence="9">The sequence shown here is derived from an EMBL/GenBank/DDBJ whole genome shotgun (WGS) entry which is preliminary data.</text>
</comment>
<dbReference type="PANTHER" id="PTHR36838">
    <property type="entry name" value="AUXIN EFFLUX CARRIER FAMILY PROTEIN"/>
    <property type="match status" value="1"/>
</dbReference>
<evidence type="ECO:0000256" key="8">
    <source>
        <dbReference type="SAM" id="Phobius"/>
    </source>
</evidence>
<protein>
    <submittedName>
        <fullName evidence="9">AEC family transporter</fullName>
    </submittedName>
</protein>
<evidence type="ECO:0000256" key="5">
    <source>
        <dbReference type="ARBA" id="ARBA00022692"/>
    </source>
</evidence>
<evidence type="ECO:0000313" key="10">
    <source>
        <dbReference type="Proteomes" id="UP000824056"/>
    </source>
</evidence>
<feature type="transmembrane region" description="Helical" evidence="8">
    <location>
        <begin position="161"/>
        <end position="180"/>
    </location>
</feature>
<dbReference type="GO" id="GO:0055085">
    <property type="term" value="P:transmembrane transport"/>
    <property type="evidence" value="ECO:0007669"/>
    <property type="project" value="InterPro"/>
</dbReference>
<comment type="subcellular location">
    <subcellularLocation>
        <location evidence="1">Cell membrane</location>
        <topology evidence="1">Multi-pass membrane protein</topology>
    </subcellularLocation>
</comment>
<feature type="transmembrane region" description="Helical" evidence="8">
    <location>
        <begin position="6"/>
        <end position="24"/>
    </location>
</feature>
<dbReference type="InterPro" id="IPR038770">
    <property type="entry name" value="Na+/solute_symporter_sf"/>
</dbReference>
<proteinExistence type="inferred from homology"/>
<feature type="transmembrane region" description="Helical" evidence="8">
    <location>
        <begin position="100"/>
        <end position="122"/>
    </location>
</feature>
<dbReference type="Proteomes" id="UP000824056">
    <property type="component" value="Unassembled WGS sequence"/>
</dbReference>
<reference evidence="9" key="1">
    <citation type="journal article" date="2021" name="PeerJ">
        <title>Extensive microbial diversity within the chicken gut microbiome revealed by metagenomics and culture.</title>
        <authorList>
            <person name="Gilroy R."/>
            <person name="Ravi A."/>
            <person name="Getino M."/>
            <person name="Pursley I."/>
            <person name="Horton D.L."/>
            <person name="Alikhan N.F."/>
            <person name="Baker D."/>
            <person name="Gharbi K."/>
            <person name="Hall N."/>
            <person name="Watson M."/>
            <person name="Adriaenssens E.M."/>
            <person name="Foster-Nyarko E."/>
            <person name="Jarju S."/>
            <person name="Secka A."/>
            <person name="Antonio M."/>
            <person name="Oren A."/>
            <person name="Chaudhuri R.R."/>
            <person name="La Ragione R."/>
            <person name="Hildebrand F."/>
            <person name="Pallen M.J."/>
        </authorList>
    </citation>
    <scope>NUCLEOTIDE SEQUENCE</scope>
    <source>
        <strain evidence="9">1068</strain>
    </source>
</reference>
<dbReference type="EMBL" id="DXBG01000239">
    <property type="protein sequence ID" value="HIZ66269.1"/>
    <property type="molecule type" value="Genomic_DNA"/>
</dbReference>
<keyword evidence="4" id="KW-1003">Cell membrane</keyword>